<dbReference type="InterPro" id="IPR029058">
    <property type="entry name" value="AB_hydrolase_fold"/>
</dbReference>
<evidence type="ECO:0000259" key="4">
    <source>
        <dbReference type="Pfam" id="PF00135"/>
    </source>
</evidence>
<dbReference type="PROSITE" id="PS00122">
    <property type="entry name" value="CARBOXYLESTERASE_B_1"/>
    <property type="match status" value="1"/>
</dbReference>
<evidence type="ECO:0000256" key="1">
    <source>
        <dbReference type="ARBA" id="ARBA00005964"/>
    </source>
</evidence>
<accession>A0ABZ2D575</accession>
<dbReference type="RefSeq" id="WP_338447070.1">
    <property type="nucleotide sequence ID" value="NZ_CP144918.1"/>
</dbReference>
<dbReference type="Gene3D" id="3.40.50.1820">
    <property type="entry name" value="alpha/beta hydrolase"/>
    <property type="match status" value="1"/>
</dbReference>
<gene>
    <name evidence="5" type="ORF">V5F89_04585</name>
</gene>
<evidence type="ECO:0000256" key="2">
    <source>
        <dbReference type="ARBA" id="ARBA00022801"/>
    </source>
</evidence>
<feature type="signal peptide" evidence="3">
    <location>
        <begin position="1"/>
        <end position="19"/>
    </location>
</feature>
<dbReference type="PROSITE" id="PS00941">
    <property type="entry name" value="CARBOXYLESTERASE_B_2"/>
    <property type="match status" value="1"/>
</dbReference>
<dbReference type="EC" id="3.1.1.-" evidence="3"/>
<keyword evidence="6" id="KW-1185">Reference proteome</keyword>
<proteinExistence type="inferred from homology"/>
<sequence>MRHGLLFAALLLFAAPAQAAPPQVETHAGAVRGTVEAGVEVFKGIPFAAPPVGDLRWRPPQPVTPWQGVRDATRPGHDCMRPAADPAFAPSEDCLYLNVWRPAGATEDKLPVLVWIHGGAFVSGSNVPAEASGANFARDGVIFVAPNYRLGRFGFFAHPALSAEHSDEPKGNYGYLDQIAALEWVQRNIAAFGGDPDNVTIMGASAGGESVLALMASPLAEGLFDRVIAQSGGGRTQLLGAQYLAKDTAAHPSAEKIGLAFASSVGIEGRGPAALGKLRALPAEKIAGNLTALGLLFLGERERFSGPMVDGRIVTAEPAAALKAAPPLPIIVGAAEADLGLNRAPSKDAAFAAFGPLEDAARLAYDPDGTATLDAVNGMIGRDRTMIEPARLVARTVAANGEPAFLFRFSYVAESLRGKAIKGAEHSSEVVYAFDTLPALLGDAVTATDAAVAATMHSYWVNFARTGTPNGPGLPDWPAVTPESDPLLDFQADGTAVAKRDPWQARLDVTEANAERGD</sequence>
<dbReference type="PANTHER" id="PTHR11559">
    <property type="entry name" value="CARBOXYLESTERASE"/>
    <property type="match status" value="1"/>
</dbReference>
<keyword evidence="2 3" id="KW-0378">Hydrolase</keyword>
<keyword evidence="3" id="KW-0732">Signal</keyword>
<feature type="chain" id="PRO_5044986118" description="Carboxylic ester hydrolase" evidence="3">
    <location>
        <begin position="20"/>
        <end position="518"/>
    </location>
</feature>
<dbReference type="InterPro" id="IPR019819">
    <property type="entry name" value="Carboxylesterase_B_CS"/>
</dbReference>
<evidence type="ECO:0000313" key="6">
    <source>
        <dbReference type="Proteomes" id="UP001335183"/>
    </source>
</evidence>
<organism evidence="5 6">
    <name type="scientific">Pelagerythrobacter marensis</name>
    <dbReference type="NCBI Taxonomy" id="543877"/>
    <lineage>
        <taxon>Bacteria</taxon>
        <taxon>Pseudomonadati</taxon>
        <taxon>Pseudomonadota</taxon>
        <taxon>Alphaproteobacteria</taxon>
        <taxon>Sphingomonadales</taxon>
        <taxon>Erythrobacteraceae</taxon>
        <taxon>Pelagerythrobacter</taxon>
    </lineage>
</organism>
<comment type="similarity">
    <text evidence="1 3">Belongs to the type-B carboxylesterase/lipase family.</text>
</comment>
<evidence type="ECO:0000313" key="5">
    <source>
        <dbReference type="EMBL" id="WWA48185.1"/>
    </source>
</evidence>
<dbReference type="InterPro" id="IPR019826">
    <property type="entry name" value="Carboxylesterase_B_AS"/>
</dbReference>
<feature type="domain" description="Carboxylesterase type B" evidence="4">
    <location>
        <begin position="21"/>
        <end position="497"/>
    </location>
</feature>
<evidence type="ECO:0000256" key="3">
    <source>
        <dbReference type="RuleBase" id="RU361235"/>
    </source>
</evidence>
<dbReference type="Proteomes" id="UP001335183">
    <property type="component" value="Chromosome"/>
</dbReference>
<reference evidence="5 6" key="1">
    <citation type="submission" date="2024-02" db="EMBL/GenBank/DDBJ databases">
        <title>The whole genome sequence of five bacterial samples isolated from Abu Dhabi Sabkha-shore region.</title>
        <authorList>
            <person name="Sudalaimuthuasari N."/>
            <person name="Sarfraz B."/>
            <person name="Tuyisabe J.D."/>
            <person name="Mugisha Ntwali L.D.M."/>
            <person name="Ali A.I.A.A."/>
            <person name="Almansoori S.Z.A."/>
            <person name="Alajami H.S.A."/>
            <person name="Almeqbaali A.A.S."/>
            <person name="Kundu B."/>
            <person name="Saeed E.E."/>
            <person name="Sukumarinath V."/>
            <person name="Mishra A.K."/>
            <person name="Hazzouri K.M."/>
            <person name="Almaskari R."/>
            <person name="Sharma A.K."/>
            <person name="Amiri K.M.A."/>
        </authorList>
    </citation>
    <scope>NUCLEOTIDE SEQUENCE [LARGE SCALE GENOMIC DNA]</scope>
    <source>
        <strain evidence="6">kcgeb_sd</strain>
    </source>
</reference>
<name>A0ABZ2D575_9SPHN</name>
<dbReference type="Pfam" id="PF00135">
    <property type="entry name" value="COesterase"/>
    <property type="match status" value="1"/>
</dbReference>
<dbReference type="InterPro" id="IPR002018">
    <property type="entry name" value="CarbesteraseB"/>
</dbReference>
<dbReference type="EMBL" id="CP144918">
    <property type="protein sequence ID" value="WWA48185.1"/>
    <property type="molecule type" value="Genomic_DNA"/>
</dbReference>
<protein>
    <recommendedName>
        <fullName evidence="3">Carboxylic ester hydrolase</fullName>
        <ecNumber evidence="3">3.1.1.-</ecNumber>
    </recommendedName>
</protein>
<dbReference type="InterPro" id="IPR050309">
    <property type="entry name" value="Type-B_Carboxylest/Lipase"/>
</dbReference>
<dbReference type="SUPFAM" id="SSF53474">
    <property type="entry name" value="alpha/beta-Hydrolases"/>
    <property type="match status" value="1"/>
</dbReference>